<comment type="caution">
    <text evidence="1">The sequence shown here is derived from an EMBL/GenBank/DDBJ whole genome shotgun (WGS) entry which is preliminary data.</text>
</comment>
<dbReference type="Proteomes" id="UP000632063">
    <property type="component" value="Unassembled WGS sequence"/>
</dbReference>
<keyword evidence="2" id="KW-1185">Reference proteome</keyword>
<sequence>MSSQFFKANDLNCLDSLTPFINTSGHLEAPETQDGYLLYGPYITIIEGFYKISVSIQHKDRSDNIVCEFEVFSQGHIYFSSEINESSVFFIHLPTLKELEFRIKSRGVSFIFQGVDLERISLSSLPENSMRPKIGDYIWQGIHKSTPIEVLEQLKILAQDDISCANSHIQSIPAWDDERIISSSTQLAAAGLSLEAIREISADTYESDANLALECHYDELAKLLRELDRVGTEPIGDPFLDALAKRDGGIQVSLCKEGVAFCRCPFTSIALQSSHGFAVAVDQLKQSYLFYYFQSVEPFYLVVAGFGGKKTFLYFPLTDVVVQLGNPAHDWGNHSLAIETLKRLIVNNFKDVLKYLETSTSSCLLGGSIDNLGHFIWNDLNGLIRFEQSGYLREVNQIVSYRFSFISPETVLDSAINMSVTKVNSSEQLFFFMMNNGLVPVRPTSLMLHSNIADRIVNAAHQVITQKEKDEIEQARTWGDIVWFNLRLHNKSYIEQIDAARLLMERSRLENRNIVLFVDGMRDCQPLLNSIREDAPSTVWVVDGTTKAMHESIAWASSCKTYVATIGSGLTLVTWLAGKPGVAHSEKAHLSQLDFWPLVRSDIPVPIAPSLEEITDIGEGAYCNYSIDPQLICDLVWPLIEGSEMA</sequence>
<evidence type="ECO:0000313" key="2">
    <source>
        <dbReference type="Proteomes" id="UP000632063"/>
    </source>
</evidence>
<dbReference type="RefSeq" id="WP_192151080.1">
    <property type="nucleotide sequence ID" value="NZ_JACYXI010000025.1"/>
</dbReference>
<protein>
    <submittedName>
        <fullName evidence="1">Uncharacterized protein</fullName>
    </submittedName>
</protein>
<reference evidence="1 2" key="2">
    <citation type="journal article" date="2021" name="Int. J. Syst. Evol. Microbiol.">
        <title>Roseibium litorale sp. nov., isolated from a tidal flat sediment and proposal for the reclassification of Labrenzia polysiphoniae as Roseibium polysiphoniae comb. nov.</title>
        <authorList>
            <person name="Liu Y."/>
            <person name="Pei T."/>
            <person name="Du J."/>
            <person name="Chao M."/>
            <person name="Deng M.R."/>
            <person name="Zhu H."/>
        </authorList>
    </citation>
    <scope>NUCLEOTIDE SEQUENCE [LARGE SCALE GENOMIC DNA]</scope>
    <source>
        <strain evidence="1 2">4C16A</strain>
    </source>
</reference>
<gene>
    <name evidence="1" type="ORF">IG616_22270</name>
</gene>
<reference evidence="2" key="1">
    <citation type="submission" date="2020-09" db="EMBL/GenBank/DDBJ databases">
        <title>The genome sequence of strain Labrenzia suaedae 4C16A.</title>
        <authorList>
            <person name="Liu Y."/>
        </authorList>
    </citation>
    <scope>NUCLEOTIDE SEQUENCE [LARGE SCALE GENOMIC DNA]</scope>
    <source>
        <strain evidence="2">4C16A</strain>
    </source>
</reference>
<accession>A0ABR9CTW1</accession>
<evidence type="ECO:0000313" key="1">
    <source>
        <dbReference type="EMBL" id="MBD8894277.1"/>
    </source>
</evidence>
<dbReference type="EMBL" id="JACYXI010000025">
    <property type="protein sequence ID" value="MBD8894277.1"/>
    <property type="molecule type" value="Genomic_DNA"/>
</dbReference>
<proteinExistence type="predicted"/>
<name>A0ABR9CTW1_9HYPH</name>
<organism evidence="1 2">
    <name type="scientific">Roseibium litorale</name>
    <dbReference type="NCBI Taxonomy" id="2803841"/>
    <lineage>
        <taxon>Bacteria</taxon>
        <taxon>Pseudomonadati</taxon>
        <taxon>Pseudomonadota</taxon>
        <taxon>Alphaproteobacteria</taxon>
        <taxon>Hyphomicrobiales</taxon>
        <taxon>Stappiaceae</taxon>
        <taxon>Roseibium</taxon>
    </lineage>
</organism>